<sequence length="2238" mass="245256">MQTFIPERAASRYAGQYENSRDVERLFQVLRDSIQIALESGVEETAKSRHDLALECYHQLASMGLPAEIQEKIQGFMESMIERFPTAWRVNAAAAAVERATAARRAETRIERLREARDILAAGIASGEAVDPDELRDLMSQVEARLAEAETQDGDRTPGASVESNVTALVLPEARPIPSAEVSDEELVVETPEGAPEERFHVEVALGVLPRVHLAMLQERRAGVHTLGLQHRGSTELRDLELHVTSDPPFVRPSTLRIERLGPGEDLDLGPRRVASFLSHDRAILSRLSERADGTVTAMLRTADGAELARAEGDWTLFPTDTWFGLGTLPELLAAYVLPNDPAVDATLSLAAQRMSRDTGSPSLDGYQSKDPVRALRIAESVYAALQGAEITYANPPASFENDGQRVRFPSAIISTRLGTCLDLALFAAAALEQAGLHPIVIVTEGHAFVGVWLVEETFSNPVVEEPSRLAKRIELSEIVVFDATAVASRPSPDFEGARAAARERLQDPSEFRVAIDIQRARLGGVRPLPTLEAGVHAAMGGVAQEDAAPTKTTRDLDEELRVYLEAERRRREEEETPDTRLDRWLRQLLDLTMRNRLLNSASSSKRIVPLIPGNLGAIEDRLSEGKVFRVLERPVELEGGKPSAADAERIAPLLAAGVQAGELRCWLGGAELDERLLNLYREARTAREEGGAGALYLAVGFLQYRETKQSSRTRRAPLLLLPLELQRKSARRGYTLVQGADEPRANVTLLEYLRRDHQIDVTGLDPLPADENGVDVPLVLQVFKNAIKDEDGWEILDEAEIGLYSFAKYLLWRDLKNRADVLRRNELVAHLIERPSEPYPDRVAVPDPDKLDEEFGAADVFAPLSYDSSQLSAILAAAAGKTMVLEGPPGTGKSQTITNLIAHAIAYGKTILFVSEKMAALDVVHRRLRHLGLGPACLELHSNKANKKAVLEQFREALEEGRVRGARRRSWEEIAGDLDSSRRRLNGHVAALHATRASGESVHHVIGQTASALATGDAVWDLKDDLGIQDPKAVDAVTLQRWRGLLDEIDIVASEQLVGPEHPLLLVGQSDYSPIFESESRAVVRAFDGPASEFAAAAEAALASVVESEALRAGFHDEESWKDFAALLEAASQEYAGSGAAQDWIAQPDLMHSLESGLALIEEHQNLVAELAARFRVSPTTLPLDALETLRREYVGGGFFKRWQRKRSLLSELRGIAKDPGALQIEDAIRALDAAQRQVEIEPQFAPHDDAGRKVLGTIWRGAETDVAAARAELARARGLGERWAQLSRVAHPSVVFEKALLEGLVAALESVGLRDRAARLVEAVGELSAARAALIEVARPLEGAPLSFSVADVRALQALSVGWADAWTGLRGWARWQGLRRSALDAGVETGGLGGVIERIERGDCVPGQVRQRFDVAFARAWALHEISGDDALKAFDGGDHGRALAGFRQLDDERLAAAREEVRQRTGSRRPTVSQTAAAGAASKTGLGLLQREITKKTRHLAIRRLLAELGDVAMELKPCFLMSPMSVAQYLDADHPPFDIVVFDEASQIPVWDAIGAIARGQQAVIVGDPKQLPPTSFFSRSADTEALEDDDIEDLESILEECIGAQVPTHRLRWHYRSRHESLIAFSNERYYDSKLLTFPSGASDGRGVRLEYHQDAVYDKGATRTNEIEARAVAAEVVRRLRHPKESQRSIGVVTFSQAQQTLVLDLLEAAVRKHPEIEPFFDEAQQEPVFVKNLENVQGDERDVIIFSIGYGPDANGRVSMNFGPLNNDGGERRLNVAITRAREEVLVHTSIRSDQIDLARTNARGVRDLRAFLAFAEHAEAEATGAGVASGETGAAVSRDPLVEVIGGRLQARGWTVEYDIGRSDVRVDLGVRHPDRPGAFLAGIETDGENYRRASTARDRDRLRSDVLGGLGWSLLRVWAVDWWRDADAEVERLHAELTRLQEEVLPEDPEAEEPDVAEPSAPLALEGPDVESGANLPDVPALESPAPEALALKAPAAPELEGPKEDPPRRLASAPTLFEGETEALSLEAPRPLIETYQPAELDGFSERSSEFYDESMEREVASTIARIIELEAPLTHEILVRRMASVWGFGAVSKKFREHVAASLGRSRPFTTEHAAGTDEPQQVYWRSESEAATYAGYRPQDSADARPISEVPQPEVLNAMVATLAERELWPLDDLQREVLGLFGGKRLTQSMRSSIGAALDRLQAEERIRMEVAGGVASVALVQET</sequence>
<feature type="domain" description="DNA2/NAM7 helicase helicase" evidence="3">
    <location>
        <begin position="1539"/>
        <end position="1581"/>
    </location>
</feature>
<protein>
    <submittedName>
        <fullName evidence="6">ATP-dependent RecD-like DNA helicase</fullName>
        <ecNumber evidence="6">3.6.4.12</ecNumber>
    </submittedName>
</protein>
<evidence type="ECO:0000256" key="1">
    <source>
        <dbReference type="SAM" id="MobiDB-lite"/>
    </source>
</evidence>
<dbReference type="InterPro" id="IPR047187">
    <property type="entry name" value="SF1_C_Upf1"/>
</dbReference>
<dbReference type="Proteomes" id="UP000320390">
    <property type="component" value="Chromosome"/>
</dbReference>
<keyword evidence="6" id="KW-0067">ATP-binding</keyword>
<dbReference type="InterPro" id="IPR027417">
    <property type="entry name" value="P-loop_NTPase"/>
</dbReference>
<dbReference type="FunFam" id="3.40.960.10:FF:000002">
    <property type="entry name" value="DNA helicase related protein"/>
    <property type="match status" value="1"/>
</dbReference>
<dbReference type="InterPro" id="IPR021754">
    <property type="entry name" value="DUF3320"/>
</dbReference>
<dbReference type="Pfam" id="PF13195">
    <property type="entry name" value="DUF4011"/>
    <property type="match status" value="1"/>
</dbReference>
<feature type="domain" description="DNA2/NAM7 helicase-like C-terminal" evidence="4">
    <location>
        <begin position="1601"/>
        <end position="1795"/>
    </location>
</feature>
<feature type="compositionally biased region" description="Acidic residues" evidence="1">
    <location>
        <begin position="1954"/>
        <end position="1966"/>
    </location>
</feature>
<dbReference type="RefSeq" id="WP_419190840.1">
    <property type="nucleotide sequence ID" value="NZ_CP036434.1"/>
</dbReference>
<dbReference type="InterPro" id="IPR041679">
    <property type="entry name" value="DNA2/NAM7-like_C"/>
</dbReference>
<keyword evidence="6" id="KW-0347">Helicase</keyword>
<evidence type="ECO:0000259" key="2">
    <source>
        <dbReference type="Pfam" id="PF11784"/>
    </source>
</evidence>
<dbReference type="EC" id="3.6.4.12" evidence="6"/>
<dbReference type="InterPro" id="IPR041677">
    <property type="entry name" value="DNA2/NAM7_AAA_11"/>
</dbReference>
<dbReference type="EMBL" id="CP036434">
    <property type="protein sequence ID" value="QDV04872.1"/>
    <property type="molecule type" value="Genomic_DNA"/>
</dbReference>
<dbReference type="Pfam" id="PF13087">
    <property type="entry name" value="AAA_12"/>
    <property type="match status" value="1"/>
</dbReference>
<evidence type="ECO:0000259" key="5">
    <source>
        <dbReference type="Pfam" id="PF18741"/>
    </source>
</evidence>
<organism evidence="6 7">
    <name type="scientific">Saltatorellus ferox</name>
    <dbReference type="NCBI Taxonomy" id="2528018"/>
    <lineage>
        <taxon>Bacteria</taxon>
        <taxon>Pseudomonadati</taxon>
        <taxon>Planctomycetota</taxon>
        <taxon>Planctomycetia</taxon>
        <taxon>Planctomycetia incertae sedis</taxon>
        <taxon>Saltatorellus</taxon>
    </lineage>
</organism>
<gene>
    <name evidence="6" type="primary">recD2_1</name>
    <name evidence="6" type="ORF">Poly30_03660</name>
</gene>
<dbReference type="FunFam" id="3.40.50.300:FF:002063">
    <property type="entry name" value="DNA helicase related protein"/>
    <property type="match status" value="1"/>
</dbReference>
<evidence type="ECO:0000313" key="6">
    <source>
        <dbReference type="EMBL" id="QDV04872.1"/>
    </source>
</evidence>
<feature type="domain" description="DUF3320" evidence="2">
    <location>
        <begin position="2061"/>
        <end position="2101"/>
    </location>
</feature>
<keyword evidence="6" id="KW-0547">Nucleotide-binding</keyword>
<keyword evidence="7" id="KW-1185">Reference proteome</keyword>
<keyword evidence="6" id="KW-0378">Hydrolase</keyword>
<dbReference type="Gene3D" id="3.40.50.300">
    <property type="entry name" value="P-loop containing nucleotide triphosphate hydrolases"/>
    <property type="match status" value="3"/>
</dbReference>
<dbReference type="GO" id="GO:0003678">
    <property type="term" value="F:DNA helicase activity"/>
    <property type="evidence" value="ECO:0007669"/>
    <property type="project" value="UniProtKB-EC"/>
</dbReference>
<dbReference type="InterPro" id="IPR045055">
    <property type="entry name" value="DNA2/NAM7-like"/>
</dbReference>
<dbReference type="InterPro" id="IPR049468">
    <property type="entry name" value="Restrct_endonuc-II-like_dom"/>
</dbReference>
<proteinExistence type="predicted"/>
<feature type="region of interest" description="Disordered" evidence="1">
    <location>
        <begin position="1951"/>
        <end position="1992"/>
    </location>
</feature>
<evidence type="ECO:0000259" key="4">
    <source>
        <dbReference type="Pfam" id="PF13087"/>
    </source>
</evidence>
<dbReference type="PANTHER" id="PTHR10887">
    <property type="entry name" value="DNA2/NAM7 HELICASE FAMILY"/>
    <property type="match status" value="1"/>
</dbReference>
<feature type="domain" description="Restriction endonuclease type II-like" evidence="5">
    <location>
        <begin position="1855"/>
        <end position="1947"/>
    </location>
</feature>
<name>A0A518ELB9_9BACT</name>
<reference evidence="6 7" key="1">
    <citation type="submission" date="2019-02" db="EMBL/GenBank/DDBJ databases">
        <title>Deep-cultivation of Planctomycetes and their phenomic and genomic characterization uncovers novel biology.</title>
        <authorList>
            <person name="Wiegand S."/>
            <person name="Jogler M."/>
            <person name="Boedeker C."/>
            <person name="Pinto D."/>
            <person name="Vollmers J."/>
            <person name="Rivas-Marin E."/>
            <person name="Kohn T."/>
            <person name="Peeters S.H."/>
            <person name="Heuer A."/>
            <person name="Rast P."/>
            <person name="Oberbeckmann S."/>
            <person name="Bunk B."/>
            <person name="Jeske O."/>
            <person name="Meyerdierks A."/>
            <person name="Storesund J.E."/>
            <person name="Kallscheuer N."/>
            <person name="Luecker S."/>
            <person name="Lage O.M."/>
            <person name="Pohl T."/>
            <person name="Merkel B.J."/>
            <person name="Hornburger P."/>
            <person name="Mueller R.-W."/>
            <person name="Bruemmer F."/>
            <person name="Labrenz M."/>
            <person name="Spormann A.M."/>
            <person name="Op den Camp H."/>
            <person name="Overmann J."/>
            <person name="Amann R."/>
            <person name="Jetten M.S.M."/>
            <person name="Mascher T."/>
            <person name="Medema M.H."/>
            <person name="Devos D.P."/>
            <person name="Kaster A.-K."/>
            <person name="Ovreas L."/>
            <person name="Rohde M."/>
            <person name="Galperin M.Y."/>
            <person name="Jogler C."/>
        </authorList>
    </citation>
    <scope>NUCLEOTIDE SEQUENCE [LARGE SCALE GENOMIC DNA]</scope>
    <source>
        <strain evidence="6 7">Poly30</strain>
    </source>
</reference>
<dbReference type="Pfam" id="PF11784">
    <property type="entry name" value="DUF3320"/>
    <property type="match status" value="1"/>
</dbReference>
<dbReference type="PANTHER" id="PTHR10887:SF495">
    <property type="entry name" value="HELICASE SENATAXIN ISOFORM X1-RELATED"/>
    <property type="match status" value="1"/>
</dbReference>
<dbReference type="Pfam" id="PF13086">
    <property type="entry name" value="AAA_11"/>
    <property type="match status" value="2"/>
</dbReference>
<dbReference type="InterPro" id="IPR011335">
    <property type="entry name" value="Restrct_endonuc-II-like"/>
</dbReference>
<dbReference type="SUPFAM" id="SSF52980">
    <property type="entry name" value="Restriction endonuclease-like"/>
    <property type="match status" value="1"/>
</dbReference>
<dbReference type="InterPro" id="IPR025103">
    <property type="entry name" value="DUF4011"/>
</dbReference>
<dbReference type="CDD" id="cd18808">
    <property type="entry name" value="SF1_C_Upf1"/>
    <property type="match status" value="1"/>
</dbReference>
<dbReference type="SUPFAM" id="SSF52540">
    <property type="entry name" value="P-loop containing nucleoside triphosphate hydrolases"/>
    <property type="match status" value="1"/>
</dbReference>
<dbReference type="GO" id="GO:0016787">
    <property type="term" value="F:hydrolase activity"/>
    <property type="evidence" value="ECO:0007669"/>
    <property type="project" value="UniProtKB-KW"/>
</dbReference>
<feature type="domain" description="DNA2/NAM7 helicase helicase" evidence="3">
    <location>
        <begin position="867"/>
        <end position="948"/>
    </location>
</feature>
<accession>A0A518ELB9</accession>
<evidence type="ECO:0000259" key="3">
    <source>
        <dbReference type="Pfam" id="PF13086"/>
    </source>
</evidence>
<evidence type="ECO:0000313" key="7">
    <source>
        <dbReference type="Proteomes" id="UP000320390"/>
    </source>
</evidence>
<dbReference type="Pfam" id="PF18741">
    <property type="entry name" value="MTES_1575"/>
    <property type="match status" value="1"/>
</dbReference>